<evidence type="ECO:0000313" key="17">
    <source>
        <dbReference type="EMBL" id="MBB2165463.1"/>
    </source>
</evidence>
<keyword evidence="10 15" id="KW-0798">TonB box</keyword>
<dbReference type="GO" id="GO:0015344">
    <property type="term" value="F:siderophore uptake transmembrane transporter activity"/>
    <property type="evidence" value="ECO:0007669"/>
    <property type="project" value="TreeGrafter"/>
</dbReference>
<protein>
    <submittedName>
        <fullName evidence="17">TonB-dependent siderophore receptor</fullName>
    </submittedName>
</protein>
<dbReference type="PANTHER" id="PTHR32552:SF68">
    <property type="entry name" value="FERRICHROME OUTER MEMBRANE TRANSPORTER_PHAGE RECEPTOR"/>
    <property type="match status" value="1"/>
</dbReference>
<dbReference type="InterPro" id="IPR039426">
    <property type="entry name" value="TonB-dep_rcpt-like"/>
</dbReference>
<keyword evidence="6 14" id="KW-0812">Transmembrane</keyword>
<dbReference type="InterPro" id="IPR012910">
    <property type="entry name" value="Plug_dom"/>
</dbReference>
<dbReference type="EMBL" id="JABEQN010000016">
    <property type="protein sequence ID" value="MBB2194599.1"/>
    <property type="molecule type" value="Genomic_DNA"/>
</dbReference>
<dbReference type="InterPro" id="IPR036942">
    <property type="entry name" value="Beta-barrel_TonB_sf"/>
</dbReference>
<evidence type="ECO:0000259" key="16">
    <source>
        <dbReference type="SMART" id="SM00965"/>
    </source>
</evidence>
<evidence type="ECO:0000256" key="10">
    <source>
        <dbReference type="ARBA" id="ARBA00023077"/>
    </source>
</evidence>
<dbReference type="SMART" id="SM00965">
    <property type="entry name" value="STN"/>
    <property type="match status" value="1"/>
</dbReference>
<dbReference type="InterPro" id="IPR011662">
    <property type="entry name" value="Secretin/TonB_short_N"/>
</dbReference>
<evidence type="ECO:0000256" key="14">
    <source>
        <dbReference type="PROSITE-ProRule" id="PRU01360"/>
    </source>
</evidence>
<dbReference type="Gene3D" id="2.40.170.20">
    <property type="entry name" value="TonB-dependent receptor, beta-barrel domain"/>
    <property type="match status" value="1"/>
</dbReference>
<keyword evidence="13 14" id="KW-0998">Cell outer membrane</keyword>
<keyword evidence="7" id="KW-0732">Signal</keyword>
<evidence type="ECO:0000256" key="12">
    <source>
        <dbReference type="ARBA" id="ARBA00023170"/>
    </source>
</evidence>
<keyword evidence="9" id="KW-0406">Ion transport</keyword>
<keyword evidence="4 14" id="KW-1134">Transmembrane beta strand</keyword>
<dbReference type="AlphaFoldDB" id="A0A7W4NVK7"/>
<sequence length="867" mass="95560">MQVHETSNGRGIYRTQARKFTVRLLLTTTLCGASGFTSVVANAQGIRGSVASRSGAASEARRFSFAIPAQSVDGALAAFSRVTHFQTVAAGELTRNVRSPGVSGIMAPDVALNRLLMGTGLAPRISGDTVILSKASATITLGPVRVGGIIAHQDPTGPGVGYVAANTMAGTKTDTPITEIPNSIYVITKQQMMDQQPQSVQDALKYTPGIYSGAMGTANAGSAGRNVNAFRQRGFSTTQFVDGLLTYSQSAGEPTFLERIEAVNGPASVMYGKLTPGGMIGESLKKPTETSIHNVSLGFGNWGRYEATFDFSGKITKSGNVRYRIAAIGVTQGTQTDHISYHRVGVLPSLTWDIDKNTALTLIGSYMYSPGDGTNSSYYPLHGTLIADGYRRIARHTYLGMPNWNTQGERDAMFEYQFHHKFNQYINFSQVFRYENSKYNAKNIYYNGIGDPNTVYVQPNWWIETHKTVALDTRLDGKITTGPFHHTWVVGSDFQQYHYTLPWWIDYTQGTSGVPVSIYNPNPIYTPCYSTAASAHCVGSRSFARSDYFQEGVYFQDQIKWQKLSILLGGRQDWVNYKTYSRTTNFSNAGNKSVSMASNFSKSPEPQSAFTWRAGIIYNFDFGLTPYFSYGTSFVPQNSTNWQGQPFAPLTGRQLEAGLKYKVPDKDILLTAAAFRIDEDHYLIQDMVHTNFSADAGRVRSQGFEVSANANITKDLRLIASYSYTDVRYATTNRKARRFNPYTGASYGAAISQSGMSVPYVPRNMVSGFFDYTFPKNILDGFGVNWGARYVGFTYIDSVESFKSPAYVLFDVGAHYDFGRAISSLKGLKAQLAISNLTNKYYTASCGTNQCYLGQGRRVYGNLTYSW</sequence>
<evidence type="ECO:0000256" key="3">
    <source>
        <dbReference type="ARBA" id="ARBA00022448"/>
    </source>
</evidence>
<keyword evidence="8" id="KW-0408">Iron</keyword>
<organism evidence="17 20">
    <name type="scientific">Gluconacetobacter dulcium</name>
    <dbReference type="NCBI Taxonomy" id="2729096"/>
    <lineage>
        <taxon>Bacteria</taxon>
        <taxon>Pseudomonadati</taxon>
        <taxon>Pseudomonadota</taxon>
        <taxon>Alphaproteobacteria</taxon>
        <taxon>Acetobacterales</taxon>
        <taxon>Acetobacteraceae</taxon>
        <taxon>Gluconacetobacter</taxon>
    </lineage>
</organism>
<comment type="caution">
    <text evidence="17">The sequence shown here is derived from an EMBL/GenBank/DDBJ whole genome shotgun (WGS) entry which is preliminary data.</text>
</comment>
<keyword evidence="11 14" id="KW-0472">Membrane</keyword>
<dbReference type="InterPro" id="IPR010105">
    <property type="entry name" value="TonB_sidphr_rcpt"/>
</dbReference>
<dbReference type="SUPFAM" id="SSF56935">
    <property type="entry name" value="Porins"/>
    <property type="match status" value="1"/>
</dbReference>
<dbReference type="NCBIfam" id="TIGR01783">
    <property type="entry name" value="TonB-siderophor"/>
    <property type="match status" value="1"/>
</dbReference>
<comment type="similarity">
    <text evidence="2 14 15">Belongs to the TonB-dependent receptor family.</text>
</comment>
<evidence type="ECO:0000313" key="18">
    <source>
        <dbReference type="EMBL" id="MBB2194599.1"/>
    </source>
</evidence>
<dbReference type="PROSITE" id="PS52016">
    <property type="entry name" value="TONB_DEPENDENT_REC_3"/>
    <property type="match status" value="1"/>
</dbReference>
<evidence type="ECO:0000256" key="13">
    <source>
        <dbReference type="ARBA" id="ARBA00023237"/>
    </source>
</evidence>
<dbReference type="PANTHER" id="PTHR32552">
    <property type="entry name" value="FERRICHROME IRON RECEPTOR-RELATED"/>
    <property type="match status" value="1"/>
</dbReference>
<evidence type="ECO:0000256" key="4">
    <source>
        <dbReference type="ARBA" id="ARBA00022452"/>
    </source>
</evidence>
<evidence type="ECO:0000256" key="1">
    <source>
        <dbReference type="ARBA" id="ARBA00004571"/>
    </source>
</evidence>
<dbReference type="Pfam" id="PF07715">
    <property type="entry name" value="Plug"/>
    <property type="match status" value="1"/>
</dbReference>
<name>A0A7W4NVK7_9PROT</name>
<dbReference type="Proteomes" id="UP000561077">
    <property type="component" value="Unassembled WGS sequence"/>
</dbReference>
<comment type="subcellular location">
    <subcellularLocation>
        <location evidence="1 14">Cell outer membrane</location>
        <topology evidence="1 14">Multi-pass membrane protein</topology>
    </subcellularLocation>
</comment>
<evidence type="ECO:0000256" key="5">
    <source>
        <dbReference type="ARBA" id="ARBA00022496"/>
    </source>
</evidence>
<proteinExistence type="inferred from homology"/>
<dbReference type="Pfam" id="PF00593">
    <property type="entry name" value="TonB_dep_Rec_b-barrel"/>
    <property type="match status" value="1"/>
</dbReference>
<dbReference type="GO" id="GO:0015891">
    <property type="term" value="P:siderophore transport"/>
    <property type="evidence" value="ECO:0007669"/>
    <property type="project" value="InterPro"/>
</dbReference>
<keyword evidence="3 14" id="KW-0813">Transport</keyword>
<dbReference type="InterPro" id="IPR000531">
    <property type="entry name" value="Beta-barrel_TonB"/>
</dbReference>
<dbReference type="Gene3D" id="3.55.50.30">
    <property type="match status" value="1"/>
</dbReference>
<dbReference type="Gene3D" id="2.170.130.10">
    <property type="entry name" value="TonB-dependent receptor, plug domain"/>
    <property type="match status" value="1"/>
</dbReference>
<reference evidence="19 20" key="1">
    <citation type="submission" date="2020-04" db="EMBL/GenBank/DDBJ databases">
        <title>Description of novel Gluconacetobacter.</title>
        <authorList>
            <person name="Sombolestani A."/>
        </authorList>
    </citation>
    <scope>NUCLEOTIDE SEQUENCE [LARGE SCALE GENOMIC DNA]</scope>
    <source>
        <strain evidence="18 19">LMG 1728</strain>
        <strain evidence="17 20">LMG 1731</strain>
    </source>
</reference>
<dbReference type="Proteomes" id="UP000540490">
    <property type="component" value="Unassembled WGS sequence"/>
</dbReference>
<evidence type="ECO:0000256" key="7">
    <source>
        <dbReference type="ARBA" id="ARBA00022729"/>
    </source>
</evidence>
<evidence type="ECO:0000256" key="2">
    <source>
        <dbReference type="ARBA" id="ARBA00009810"/>
    </source>
</evidence>
<keyword evidence="19" id="KW-1185">Reference proteome</keyword>
<dbReference type="CDD" id="cd01347">
    <property type="entry name" value="ligand_gated_channel"/>
    <property type="match status" value="1"/>
</dbReference>
<evidence type="ECO:0000256" key="11">
    <source>
        <dbReference type="ARBA" id="ARBA00023136"/>
    </source>
</evidence>
<gene>
    <name evidence="18" type="ORF">HLH25_13325</name>
    <name evidence="17" type="ORF">HLH26_13140</name>
</gene>
<dbReference type="EMBL" id="JABEQO010000016">
    <property type="protein sequence ID" value="MBB2165463.1"/>
    <property type="molecule type" value="Genomic_DNA"/>
</dbReference>
<evidence type="ECO:0000313" key="19">
    <source>
        <dbReference type="Proteomes" id="UP000540490"/>
    </source>
</evidence>
<evidence type="ECO:0000313" key="20">
    <source>
        <dbReference type="Proteomes" id="UP000561077"/>
    </source>
</evidence>
<evidence type="ECO:0000256" key="6">
    <source>
        <dbReference type="ARBA" id="ARBA00022692"/>
    </source>
</evidence>
<accession>A0A7W4NVK7</accession>
<evidence type="ECO:0000256" key="15">
    <source>
        <dbReference type="RuleBase" id="RU003357"/>
    </source>
</evidence>
<dbReference type="GO" id="GO:0009279">
    <property type="term" value="C:cell outer membrane"/>
    <property type="evidence" value="ECO:0007669"/>
    <property type="project" value="UniProtKB-SubCell"/>
</dbReference>
<keyword evidence="12 17" id="KW-0675">Receptor</keyword>
<evidence type="ECO:0000256" key="8">
    <source>
        <dbReference type="ARBA" id="ARBA00023004"/>
    </source>
</evidence>
<feature type="domain" description="Secretin/TonB short N-terminal" evidence="16">
    <location>
        <begin position="86"/>
        <end position="135"/>
    </location>
</feature>
<keyword evidence="5" id="KW-0410">Iron transport</keyword>
<dbReference type="InterPro" id="IPR037066">
    <property type="entry name" value="Plug_dom_sf"/>
</dbReference>
<evidence type="ECO:0000256" key="9">
    <source>
        <dbReference type="ARBA" id="ARBA00023065"/>
    </source>
</evidence>
<dbReference type="GO" id="GO:0038023">
    <property type="term" value="F:signaling receptor activity"/>
    <property type="evidence" value="ECO:0007669"/>
    <property type="project" value="InterPro"/>
</dbReference>